<proteinExistence type="predicted"/>
<evidence type="ECO:0000313" key="3">
    <source>
        <dbReference type="Proteomes" id="UP000596661"/>
    </source>
</evidence>
<dbReference type="EnsemblPlants" id="evm.model.08.704">
    <property type="protein sequence ID" value="cds.evm.model.08.704"/>
    <property type="gene ID" value="evm.TU.08.704"/>
</dbReference>
<accession>A0A803QC40</accession>
<dbReference type="AlphaFoldDB" id="A0A803QC40"/>
<dbReference type="Gramene" id="evm.model.08.704">
    <property type="protein sequence ID" value="cds.evm.model.08.704"/>
    <property type="gene ID" value="evm.TU.08.704"/>
</dbReference>
<dbReference type="Proteomes" id="UP000596661">
    <property type="component" value="Chromosome 8"/>
</dbReference>
<name>A0A803QC40_CANSA</name>
<keyword evidence="3" id="KW-1185">Reference proteome</keyword>
<feature type="region of interest" description="Disordered" evidence="1">
    <location>
        <begin position="30"/>
        <end position="52"/>
    </location>
</feature>
<dbReference type="EMBL" id="UZAU01000690">
    <property type="status" value="NOT_ANNOTATED_CDS"/>
    <property type="molecule type" value="Genomic_DNA"/>
</dbReference>
<sequence>MVDTLPEGCPIPTAKGNSIAEFFVTVAKHTSERSPPSHKMIAQTKQNRPDLRSRRRRLQEMEDQGEVRPATTKEAECKEEERVARVKSWKLVRTMLRRNILRLIP</sequence>
<reference evidence="2" key="1">
    <citation type="submission" date="2018-11" db="EMBL/GenBank/DDBJ databases">
        <authorList>
            <person name="Grassa J C."/>
        </authorList>
    </citation>
    <scope>NUCLEOTIDE SEQUENCE [LARGE SCALE GENOMIC DNA]</scope>
</reference>
<evidence type="ECO:0000256" key="1">
    <source>
        <dbReference type="SAM" id="MobiDB-lite"/>
    </source>
</evidence>
<reference evidence="2" key="2">
    <citation type="submission" date="2021-03" db="UniProtKB">
        <authorList>
            <consortium name="EnsemblPlants"/>
        </authorList>
    </citation>
    <scope>IDENTIFICATION</scope>
</reference>
<organism evidence="2 3">
    <name type="scientific">Cannabis sativa</name>
    <name type="common">Hemp</name>
    <name type="synonym">Marijuana</name>
    <dbReference type="NCBI Taxonomy" id="3483"/>
    <lineage>
        <taxon>Eukaryota</taxon>
        <taxon>Viridiplantae</taxon>
        <taxon>Streptophyta</taxon>
        <taxon>Embryophyta</taxon>
        <taxon>Tracheophyta</taxon>
        <taxon>Spermatophyta</taxon>
        <taxon>Magnoliopsida</taxon>
        <taxon>eudicotyledons</taxon>
        <taxon>Gunneridae</taxon>
        <taxon>Pentapetalae</taxon>
        <taxon>rosids</taxon>
        <taxon>fabids</taxon>
        <taxon>Rosales</taxon>
        <taxon>Cannabaceae</taxon>
        <taxon>Cannabis</taxon>
    </lineage>
</organism>
<evidence type="ECO:0000313" key="2">
    <source>
        <dbReference type="EnsemblPlants" id="cds.evm.model.08.704"/>
    </source>
</evidence>
<protein>
    <submittedName>
        <fullName evidence="2">Uncharacterized protein</fullName>
    </submittedName>
</protein>